<dbReference type="InterPro" id="IPR025617">
    <property type="entry name" value="YqzL"/>
</dbReference>
<organism evidence="1 2">
    <name type="scientific">Mesobacillus maritimus</name>
    <dbReference type="NCBI Taxonomy" id="1643336"/>
    <lineage>
        <taxon>Bacteria</taxon>
        <taxon>Bacillati</taxon>
        <taxon>Bacillota</taxon>
        <taxon>Bacilli</taxon>
        <taxon>Bacillales</taxon>
        <taxon>Bacillaceae</taxon>
        <taxon>Mesobacillus</taxon>
    </lineage>
</organism>
<reference evidence="1 2" key="1">
    <citation type="submission" date="2020-07" db="EMBL/GenBank/DDBJ databases">
        <title>Fungal Genomes of the International Space Station.</title>
        <authorList>
            <person name="Seuylemezian A."/>
            <person name="Singh N.K."/>
            <person name="Wood J."/>
            <person name="Venkateswaran K."/>
        </authorList>
    </citation>
    <scope>NUCLEOTIDE SEQUENCE [LARGE SCALE GENOMIC DNA]</scope>
    <source>
        <strain evidence="1 2">PL-B2</strain>
    </source>
</reference>
<dbReference type="Proteomes" id="UP000769780">
    <property type="component" value="Unassembled WGS sequence"/>
</dbReference>
<dbReference type="RefSeq" id="WP_221872145.1">
    <property type="nucleotide sequence ID" value="NZ_JACWFH010000008.1"/>
</dbReference>
<protein>
    <submittedName>
        <fullName evidence="1">YqzL family protein</fullName>
    </submittedName>
</protein>
<name>A0ABS7K261_9BACI</name>
<evidence type="ECO:0000313" key="1">
    <source>
        <dbReference type="EMBL" id="MBY0096337.1"/>
    </source>
</evidence>
<evidence type="ECO:0000313" key="2">
    <source>
        <dbReference type="Proteomes" id="UP000769780"/>
    </source>
</evidence>
<keyword evidence="2" id="KW-1185">Reference proteome</keyword>
<comment type="caution">
    <text evidence="1">The sequence shown here is derived from an EMBL/GenBank/DDBJ whole genome shotgun (WGS) entry which is preliminary data.</text>
</comment>
<sequence length="47" mass="5665">MLDFTWKVFSQTGNIDTYLLFKELEQERREIPDNQEEDLAEIDFPIS</sequence>
<dbReference type="Pfam" id="PF14006">
    <property type="entry name" value="YqzL"/>
    <property type="match status" value="1"/>
</dbReference>
<gene>
    <name evidence="1" type="ORF">H0185_05895</name>
</gene>
<proteinExistence type="predicted"/>
<dbReference type="EMBL" id="JACWFH010000008">
    <property type="protein sequence ID" value="MBY0096337.1"/>
    <property type="molecule type" value="Genomic_DNA"/>
</dbReference>
<accession>A0ABS7K261</accession>